<organism evidence="6">
    <name type="scientific">marine sediment metagenome</name>
    <dbReference type="NCBI Taxonomy" id="412755"/>
    <lineage>
        <taxon>unclassified sequences</taxon>
        <taxon>metagenomes</taxon>
        <taxon>ecological metagenomes</taxon>
    </lineage>
</organism>
<dbReference type="GO" id="GO:0043138">
    <property type="term" value="F:3'-5' DNA helicase activity"/>
    <property type="evidence" value="ECO:0007669"/>
    <property type="project" value="TreeGrafter"/>
</dbReference>
<feature type="domain" description="UvrD-like helicase ATP-binding" evidence="5">
    <location>
        <begin position="1"/>
        <end position="116"/>
    </location>
</feature>
<feature type="non-terminal residue" evidence="6">
    <location>
        <position position="235"/>
    </location>
</feature>
<evidence type="ECO:0000259" key="5">
    <source>
        <dbReference type="PROSITE" id="PS51198"/>
    </source>
</evidence>
<evidence type="ECO:0000256" key="2">
    <source>
        <dbReference type="ARBA" id="ARBA00022801"/>
    </source>
</evidence>
<evidence type="ECO:0000256" key="3">
    <source>
        <dbReference type="ARBA" id="ARBA00022806"/>
    </source>
</evidence>
<comment type="caution">
    <text evidence="6">The sequence shown here is derived from an EMBL/GenBank/DDBJ whole genome shotgun (WGS) entry which is preliminary data.</text>
</comment>
<dbReference type="SUPFAM" id="SSF52540">
    <property type="entry name" value="P-loop containing nucleoside triphosphate hydrolases"/>
    <property type="match status" value="1"/>
</dbReference>
<dbReference type="Gene3D" id="3.40.50.300">
    <property type="entry name" value="P-loop containing nucleotide triphosphate hydrolases"/>
    <property type="match status" value="2"/>
</dbReference>
<name>X1VUH2_9ZZZZ</name>
<dbReference type="GO" id="GO:0005829">
    <property type="term" value="C:cytosol"/>
    <property type="evidence" value="ECO:0007669"/>
    <property type="project" value="TreeGrafter"/>
</dbReference>
<accession>X1VUH2</accession>
<protein>
    <recommendedName>
        <fullName evidence="5">UvrD-like helicase ATP-binding domain-containing protein</fullName>
    </recommendedName>
</protein>
<keyword evidence="3" id="KW-0347">Helicase</keyword>
<evidence type="ECO:0000313" key="6">
    <source>
        <dbReference type="EMBL" id="GAJ13865.1"/>
    </source>
</evidence>
<gene>
    <name evidence="6" type="ORF">S12H4_53180</name>
</gene>
<keyword evidence="2" id="KW-0378">Hydrolase</keyword>
<keyword evidence="1" id="KW-0547">Nucleotide-binding</keyword>
<dbReference type="GO" id="GO:0005524">
    <property type="term" value="F:ATP binding"/>
    <property type="evidence" value="ECO:0007669"/>
    <property type="project" value="UniProtKB-KW"/>
</dbReference>
<proteinExistence type="predicted"/>
<dbReference type="GO" id="GO:0016787">
    <property type="term" value="F:hydrolase activity"/>
    <property type="evidence" value="ECO:0007669"/>
    <property type="project" value="UniProtKB-KW"/>
</dbReference>
<dbReference type="PANTHER" id="PTHR11070">
    <property type="entry name" value="UVRD / RECB / PCRA DNA HELICASE FAMILY MEMBER"/>
    <property type="match status" value="1"/>
</dbReference>
<keyword evidence="4" id="KW-0067">ATP-binding</keyword>
<dbReference type="EMBL" id="BARW01033823">
    <property type="protein sequence ID" value="GAJ13865.1"/>
    <property type="molecule type" value="Genomic_DNA"/>
</dbReference>
<dbReference type="AlphaFoldDB" id="X1VUH2"/>
<reference evidence="6" key="1">
    <citation type="journal article" date="2014" name="Front. Microbiol.">
        <title>High frequency of phylogenetically diverse reductive dehalogenase-homologous genes in deep subseafloor sedimentary metagenomes.</title>
        <authorList>
            <person name="Kawai M."/>
            <person name="Futagami T."/>
            <person name="Toyoda A."/>
            <person name="Takaki Y."/>
            <person name="Nishi S."/>
            <person name="Hori S."/>
            <person name="Arai W."/>
            <person name="Tsubouchi T."/>
            <person name="Morono Y."/>
            <person name="Uchiyama I."/>
            <person name="Ito T."/>
            <person name="Fujiyama A."/>
            <person name="Inagaki F."/>
            <person name="Takami H."/>
        </authorList>
    </citation>
    <scope>NUCLEOTIDE SEQUENCE</scope>
    <source>
        <strain evidence="6">Expedition CK06-06</strain>
    </source>
</reference>
<dbReference type="GO" id="GO:0003677">
    <property type="term" value="F:DNA binding"/>
    <property type="evidence" value="ECO:0007669"/>
    <property type="project" value="InterPro"/>
</dbReference>
<dbReference type="InterPro" id="IPR027417">
    <property type="entry name" value="P-loop_NTPase"/>
</dbReference>
<dbReference type="GO" id="GO:0033202">
    <property type="term" value="C:DNA helicase complex"/>
    <property type="evidence" value="ECO:0007669"/>
    <property type="project" value="TreeGrafter"/>
</dbReference>
<sequence length="235" mass="26499">RLDFADLEHNALLLLTEQNNSTDKLKPSQTATALRKRYKYIFVDEYQDINPVQQAILDMISSGGNIFAVGDIKQSIYAFRGAKPEIFLNKLNQKPSPATESPESIQVCLNANFRSSAGILDFVNKVFSRIMSCSLSKIDYNRTAMLQPAADVPSGTCDKPLVELHILDKPNRRAKTAQDEMSYIFTSRQHQAVMIAQRIRQMVGAETGKGQFQIFDKGLAEYRDIRYGDIAILMR</sequence>
<evidence type="ECO:0000256" key="1">
    <source>
        <dbReference type="ARBA" id="ARBA00022741"/>
    </source>
</evidence>
<dbReference type="InterPro" id="IPR000212">
    <property type="entry name" value="DNA_helicase_UvrD/REP"/>
</dbReference>
<dbReference type="GO" id="GO:0000725">
    <property type="term" value="P:recombinational repair"/>
    <property type="evidence" value="ECO:0007669"/>
    <property type="project" value="TreeGrafter"/>
</dbReference>
<dbReference type="PROSITE" id="PS51198">
    <property type="entry name" value="UVRD_HELICASE_ATP_BIND"/>
    <property type="match status" value="1"/>
</dbReference>
<dbReference type="PANTHER" id="PTHR11070:SF48">
    <property type="entry name" value="ATP-DEPENDENT HELICASE_NUCLEASE SUBUNIT A"/>
    <property type="match status" value="1"/>
</dbReference>
<dbReference type="CDD" id="cd17932">
    <property type="entry name" value="DEXQc_UvrD"/>
    <property type="match status" value="1"/>
</dbReference>
<evidence type="ECO:0000256" key="4">
    <source>
        <dbReference type="ARBA" id="ARBA00022840"/>
    </source>
</evidence>
<feature type="non-terminal residue" evidence="6">
    <location>
        <position position="1"/>
    </location>
</feature>
<dbReference type="InterPro" id="IPR014016">
    <property type="entry name" value="UvrD-like_ATP-bd"/>
</dbReference>
<dbReference type="Pfam" id="PF00580">
    <property type="entry name" value="UvrD-helicase"/>
    <property type="match status" value="1"/>
</dbReference>